<evidence type="ECO:0000313" key="2">
    <source>
        <dbReference type="EMBL" id="UWM53154.1"/>
    </source>
</evidence>
<sequence length="64" mass="6813">MSTDSERRLSDLFVEVTGEESVTEEQAESPSHDVVEEPALDEVAVADGLDGAVDEAFSETDVNG</sequence>
<evidence type="ECO:0000313" key="3">
    <source>
        <dbReference type="Proteomes" id="UP001057580"/>
    </source>
</evidence>
<keyword evidence="3" id="KW-1185">Reference proteome</keyword>
<dbReference type="AlphaFoldDB" id="A0A9E7R0P6"/>
<organism evidence="2 3">
    <name type="scientific">Salinirubellus salinus</name>
    <dbReference type="NCBI Taxonomy" id="1364945"/>
    <lineage>
        <taxon>Archaea</taxon>
        <taxon>Methanobacteriati</taxon>
        <taxon>Methanobacteriota</taxon>
        <taxon>Stenosarchaea group</taxon>
        <taxon>Halobacteria</taxon>
        <taxon>Halobacteriales</taxon>
        <taxon>Natronomonadaceae</taxon>
        <taxon>Salinirubellus</taxon>
    </lineage>
</organism>
<gene>
    <name evidence="2" type="ORF">N0B31_13500</name>
</gene>
<accession>A0A9E7R0P6</accession>
<dbReference type="GeneID" id="74943456"/>
<dbReference type="KEGG" id="ssai:N0B31_13500"/>
<feature type="compositionally biased region" description="Acidic residues" evidence="1">
    <location>
        <begin position="17"/>
        <end position="27"/>
    </location>
</feature>
<feature type="region of interest" description="Disordered" evidence="1">
    <location>
        <begin position="1"/>
        <end position="36"/>
    </location>
</feature>
<feature type="compositionally biased region" description="Basic and acidic residues" evidence="1">
    <location>
        <begin position="1"/>
        <end position="10"/>
    </location>
</feature>
<reference evidence="2" key="1">
    <citation type="submission" date="2022-09" db="EMBL/GenBank/DDBJ databases">
        <title>Diverse halophilic archaea isolated from saline environments.</title>
        <authorList>
            <person name="Cui H.-L."/>
        </authorList>
    </citation>
    <scope>NUCLEOTIDE SEQUENCE</scope>
    <source>
        <strain evidence="2">ZS-35-S2</strain>
    </source>
</reference>
<protein>
    <submittedName>
        <fullName evidence="2">Uncharacterized protein</fullName>
    </submittedName>
</protein>
<dbReference type="Proteomes" id="UP001057580">
    <property type="component" value="Chromosome"/>
</dbReference>
<name>A0A9E7R0P6_9EURY</name>
<proteinExistence type="predicted"/>
<evidence type="ECO:0000256" key="1">
    <source>
        <dbReference type="SAM" id="MobiDB-lite"/>
    </source>
</evidence>
<dbReference type="RefSeq" id="WP_260592149.1">
    <property type="nucleotide sequence ID" value="NZ_CP104003.1"/>
</dbReference>
<dbReference type="EMBL" id="CP104003">
    <property type="protein sequence ID" value="UWM53154.1"/>
    <property type="molecule type" value="Genomic_DNA"/>
</dbReference>